<organism evidence="1 2">
    <name type="scientific">Pedobacter alluvionis</name>
    <dbReference type="NCBI Taxonomy" id="475253"/>
    <lineage>
        <taxon>Bacteria</taxon>
        <taxon>Pseudomonadati</taxon>
        <taxon>Bacteroidota</taxon>
        <taxon>Sphingobacteriia</taxon>
        <taxon>Sphingobacteriales</taxon>
        <taxon>Sphingobacteriaceae</taxon>
        <taxon>Pedobacter</taxon>
    </lineage>
</organism>
<dbReference type="EMBL" id="RCCK01000013">
    <property type="protein sequence ID" value="RLJ73464.1"/>
    <property type="molecule type" value="Genomic_DNA"/>
</dbReference>
<proteinExistence type="predicted"/>
<gene>
    <name evidence="1" type="ORF">BCL90_3621</name>
</gene>
<accession>A0A497XV20</accession>
<dbReference type="Proteomes" id="UP000273898">
    <property type="component" value="Unassembled WGS sequence"/>
</dbReference>
<name>A0A497XV20_9SPHI</name>
<evidence type="ECO:0000313" key="1">
    <source>
        <dbReference type="EMBL" id="RLJ73464.1"/>
    </source>
</evidence>
<dbReference type="AlphaFoldDB" id="A0A497XV20"/>
<sequence length="49" mass="5823">MLGLDDEYNLGVHISDLESVMNSGETIRQRHRVVYILWLEKTLREKNIH</sequence>
<evidence type="ECO:0000313" key="2">
    <source>
        <dbReference type="Proteomes" id="UP000273898"/>
    </source>
</evidence>
<comment type="caution">
    <text evidence="1">The sequence shown here is derived from an EMBL/GenBank/DDBJ whole genome shotgun (WGS) entry which is preliminary data.</text>
</comment>
<protein>
    <submittedName>
        <fullName evidence="1">Uncharacterized protein</fullName>
    </submittedName>
</protein>
<reference evidence="1 2" key="1">
    <citation type="submission" date="2018-10" db="EMBL/GenBank/DDBJ databases">
        <title>Genomic Encyclopedia of Archaeal and Bacterial Type Strains, Phase II (KMG-II): from individual species to whole genera.</title>
        <authorList>
            <person name="Goeker M."/>
        </authorList>
    </citation>
    <scope>NUCLEOTIDE SEQUENCE [LARGE SCALE GENOMIC DNA]</scope>
    <source>
        <strain evidence="1 2">DSM 19624</strain>
    </source>
</reference>